<gene>
    <name evidence="16" type="ORF">FKW44_024270</name>
    <name evidence="15" type="ORF">FKW44_024642</name>
</gene>
<dbReference type="GO" id="GO:0003697">
    <property type="term" value="F:single-stranded DNA binding"/>
    <property type="evidence" value="ECO:0007669"/>
    <property type="project" value="TreeGrafter"/>
</dbReference>
<dbReference type="GO" id="GO:0000727">
    <property type="term" value="P:double-strand break repair via break-induced replication"/>
    <property type="evidence" value="ECO:0007669"/>
    <property type="project" value="TreeGrafter"/>
</dbReference>
<keyword evidence="11" id="KW-0131">Cell cycle</keyword>
<evidence type="ECO:0000259" key="13">
    <source>
        <dbReference type="Pfam" id="PF14551"/>
    </source>
</evidence>
<evidence type="ECO:0000256" key="6">
    <source>
        <dbReference type="ARBA" id="ARBA00022806"/>
    </source>
</evidence>
<comment type="similarity">
    <text evidence="2 11">Belongs to the MCM family.</text>
</comment>
<dbReference type="InterPro" id="IPR033762">
    <property type="entry name" value="MCM_OB"/>
</dbReference>
<dbReference type="PRINTS" id="PR01662">
    <property type="entry name" value="MCMPROTEIN6"/>
</dbReference>
<dbReference type="PANTHER" id="PTHR11630:SF43">
    <property type="entry name" value="DNA REPLICATION LICENSING FACTOR MCM6"/>
    <property type="match status" value="1"/>
</dbReference>
<feature type="domain" description="MCM OB" evidence="14">
    <location>
        <begin position="118"/>
        <end position="248"/>
    </location>
</feature>
<evidence type="ECO:0000256" key="11">
    <source>
        <dbReference type="RuleBase" id="RU368064"/>
    </source>
</evidence>
<evidence type="ECO:0000256" key="7">
    <source>
        <dbReference type="ARBA" id="ARBA00022840"/>
    </source>
</evidence>
<dbReference type="GO" id="GO:0005634">
    <property type="term" value="C:nucleus"/>
    <property type="evidence" value="ECO:0007669"/>
    <property type="project" value="UniProtKB-SubCell"/>
</dbReference>
<evidence type="ECO:0000259" key="14">
    <source>
        <dbReference type="Pfam" id="PF17207"/>
    </source>
</evidence>
<dbReference type="GO" id="GO:0006270">
    <property type="term" value="P:DNA replication initiation"/>
    <property type="evidence" value="ECO:0007669"/>
    <property type="project" value="UniProtKB-UniRule"/>
</dbReference>
<dbReference type="PANTHER" id="PTHR11630">
    <property type="entry name" value="DNA REPLICATION LICENSING FACTOR MCM FAMILY MEMBER"/>
    <property type="match status" value="1"/>
</dbReference>
<evidence type="ECO:0000313" key="15">
    <source>
        <dbReference type="EMBL" id="QQP32355.1"/>
    </source>
</evidence>
<evidence type="ECO:0000256" key="5">
    <source>
        <dbReference type="ARBA" id="ARBA00022801"/>
    </source>
</evidence>
<dbReference type="Gene3D" id="2.40.50.140">
    <property type="entry name" value="Nucleic acid-binding proteins"/>
    <property type="match status" value="1"/>
</dbReference>
<dbReference type="InterPro" id="IPR031327">
    <property type="entry name" value="MCM"/>
</dbReference>
<reference evidence="17" key="1">
    <citation type="submission" date="2021-01" db="EMBL/GenBank/DDBJ databases">
        <title>Caligus Genome Assembly.</title>
        <authorList>
            <person name="Gallardo-Escarate C."/>
        </authorList>
    </citation>
    <scope>NUCLEOTIDE SEQUENCE [LARGE SCALE GENOMIC DNA]</scope>
</reference>
<dbReference type="Gene3D" id="2.20.28.10">
    <property type="match status" value="1"/>
</dbReference>
<dbReference type="InterPro" id="IPR008049">
    <property type="entry name" value="MCM6"/>
</dbReference>
<evidence type="ECO:0000256" key="2">
    <source>
        <dbReference type="ARBA" id="ARBA00008010"/>
    </source>
</evidence>
<comment type="catalytic activity">
    <reaction evidence="10">
        <text>ATP + H2O = ADP + phosphate + H(+)</text>
        <dbReference type="Rhea" id="RHEA:13065"/>
        <dbReference type="ChEBI" id="CHEBI:15377"/>
        <dbReference type="ChEBI" id="CHEBI:15378"/>
        <dbReference type="ChEBI" id="CHEBI:30616"/>
        <dbReference type="ChEBI" id="CHEBI:43474"/>
        <dbReference type="ChEBI" id="CHEBI:456216"/>
        <dbReference type="EC" id="3.6.4.12"/>
    </reaction>
    <physiologicalReaction direction="left-to-right" evidence="10">
        <dbReference type="Rhea" id="RHEA:13066"/>
    </physiologicalReaction>
</comment>
<dbReference type="EMBL" id="CP045909">
    <property type="protein sequence ID" value="QQP32355.1"/>
    <property type="molecule type" value="Genomic_DNA"/>
</dbReference>
<dbReference type="GO" id="GO:0042555">
    <property type="term" value="C:MCM complex"/>
    <property type="evidence" value="ECO:0007669"/>
    <property type="project" value="UniProtKB-UniRule"/>
</dbReference>
<keyword evidence="4 11" id="KW-0547">Nucleotide-binding</keyword>
<dbReference type="SMART" id="SM00350">
    <property type="entry name" value="MCM"/>
    <property type="match status" value="1"/>
</dbReference>
<evidence type="ECO:0000256" key="9">
    <source>
        <dbReference type="ARBA" id="ARBA00023242"/>
    </source>
</evidence>
<evidence type="ECO:0000256" key="4">
    <source>
        <dbReference type="ARBA" id="ARBA00022741"/>
    </source>
</evidence>
<keyword evidence="8 11" id="KW-0238">DNA-binding</keyword>
<keyword evidence="9" id="KW-0539">Nucleus</keyword>
<evidence type="ECO:0000256" key="1">
    <source>
        <dbReference type="ARBA" id="ARBA00004123"/>
    </source>
</evidence>
<comment type="subcellular location">
    <subcellularLocation>
        <location evidence="1 11">Nucleus</location>
    </subcellularLocation>
</comment>
<keyword evidence="3 11" id="KW-0235">DNA replication</keyword>
<dbReference type="Pfam" id="PF14551">
    <property type="entry name" value="MCM_N"/>
    <property type="match status" value="1"/>
</dbReference>
<dbReference type="InterPro" id="IPR027925">
    <property type="entry name" value="MCM_N"/>
</dbReference>
<accession>A0A7T8GLB7</accession>
<feature type="region of interest" description="Disordered" evidence="12">
    <location>
        <begin position="302"/>
        <end position="322"/>
    </location>
</feature>
<evidence type="ECO:0000313" key="17">
    <source>
        <dbReference type="Proteomes" id="UP000595437"/>
    </source>
</evidence>
<dbReference type="GO" id="GO:1990518">
    <property type="term" value="F:single-stranded 3'-5' DNA helicase activity"/>
    <property type="evidence" value="ECO:0007669"/>
    <property type="project" value="TreeGrafter"/>
</dbReference>
<dbReference type="GO" id="GO:0016787">
    <property type="term" value="F:hydrolase activity"/>
    <property type="evidence" value="ECO:0007669"/>
    <property type="project" value="UniProtKB-KW"/>
</dbReference>
<dbReference type="FunFam" id="2.20.28.10:FF:000003">
    <property type="entry name" value="DNA helicase"/>
    <property type="match status" value="1"/>
</dbReference>
<evidence type="ECO:0000256" key="8">
    <source>
        <dbReference type="ARBA" id="ARBA00023125"/>
    </source>
</evidence>
<keyword evidence="17" id="KW-1185">Reference proteome</keyword>
<keyword evidence="6 11" id="KW-0347">Helicase</keyword>
<dbReference type="Pfam" id="PF17207">
    <property type="entry name" value="MCM_OB"/>
    <property type="match status" value="1"/>
</dbReference>
<feature type="domain" description="MCM N-terminal" evidence="13">
    <location>
        <begin position="40"/>
        <end position="108"/>
    </location>
</feature>
<evidence type="ECO:0000256" key="12">
    <source>
        <dbReference type="SAM" id="MobiDB-lite"/>
    </source>
</evidence>
<dbReference type="GO" id="GO:1902969">
    <property type="term" value="P:mitotic DNA replication"/>
    <property type="evidence" value="ECO:0007669"/>
    <property type="project" value="TreeGrafter"/>
</dbReference>
<keyword evidence="5 11" id="KW-0378">Hydrolase</keyword>
<dbReference type="OrthoDB" id="1744952at2759"/>
<name>A0A7T8GLB7_CALRO</name>
<dbReference type="Proteomes" id="UP000595437">
    <property type="component" value="Chromosome 20"/>
</dbReference>
<protein>
    <recommendedName>
        <fullName evidence="11">DNA replication licensing factor MCM6</fullName>
        <ecNumber evidence="11">3.6.4.12</ecNumber>
    </recommendedName>
</protein>
<comment type="function">
    <text evidence="11">Acts as component of the MCM2-7 complex (MCM complex) which is the replicative helicase essential for 'once per cell cycle' DNA replication initiation and elongation in eukaryotic cells. The active ATPase sites in the MCM2-7 ring are formed through the interaction surfaces of two neighboring subunits such that a critical structure of a conserved arginine finger motif is provided in trans relative to the ATP-binding site of the Walker A box of the adjacent subunit. The six ATPase active sites, however, are likely to contribute differentially to the complex helicase activity.</text>
</comment>
<evidence type="ECO:0000313" key="16">
    <source>
        <dbReference type="EMBL" id="QQP33038.1"/>
    </source>
</evidence>
<keyword evidence="7 11" id="KW-0067">ATP-binding</keyword>
<dbReference type="Proteomes" id="UP000595437">
    <property type="component" value="Chromosome 19"/>
</dbReference>
<dbReference type="GO" id="GO:0005524">
    <property type="term" value="F:ATP binding"/>
    <property type="evidence" value="ECO:0007669"/>
    <property type="project" value="UniProtKB-UniRule"/>
</dbReference>
<dbReference type="FunFam" id="2.40.50.140:FF:000091">
    <property type="entry name" value="DNA helicase"/>
    <property type="match status" value="1"/>
</dbReference>
<dbReference type="SUPFAM" id="SSF50249">
    <property type="entry name" value="Nucleic acid-binding proteins"/>
    <property type="match status" value="1"/>
</dbReference>
<dbReference type="EMBL" id="CP045908">
    <property type="protein sequence ID" value="QQP33038.1"/>
    <property type="molecule type" value="Genomic_DNA"/>
</dbReference>
<organism evidence="15 17">
    <name type="scientific">Caligus rogercresseyi</name>
    <name type="common">Sea louse</name>
    <dbReference type="NCBI Taxonomy" id="217165"/>
    <lineage>
        <taxon>Eukaryota</taxon>
        <taxon>Metazoa</taxon>
        <taxon>Ecdysozoa</taxon>
        <taxon>Arthropoda</taxon>
        <taxon>Crustacea</taxon>
        <taxon>Multicrustacea</taxon>
        <taxon>Hexanauplia</taxon>
        <taxon>Copepoda</taxon>
        <taxon>Siphonostomatoida</taxon>
        <taxon>Caligidae</taxon>
        <taxon>Caligus</taxon>
    </lineage>
</organism>
<feature type="compositionally biased region" description="Basic and acidic residues" evidence="12">
    <location>
        <begin position="263"/>
        <end position="275"/>
    </location>
</feature>
<dbReference type="EC" id="3.6.4.12" evidence="11"/>
<evidence type="ECO:0000256" key="3">
    <source>
        <dbReference type="ARBA" id="ARBA00022705"/>
    </source>
</evidence>
<dbReference type="InterPro" id="IPR012340">
    <property type="entry name" value="NA-bd_OB-fold"/>
</dbReference>
<feature type="region of interest" description="Disordered" evidence="12">
    <location>
        <begin position="256"/>
        <end position="275"/>
    </location>
</feature>
<reference evidence="15" key="2">
    <citation type="journal article" name="Sci. Data">
        <title>Chromosome-scale genome assembly of the sea louse Caligus rogercresseyi by SMRT sequencing and Hi-C analysis.</title>
        <authorList>
            <person name="Gallardo-Escarate C."/>
            <person name="Valenzuela-Munoz V."/>
            <person name="Nunez-Acuna G."/>
            <person name="Valenzuela-Miranda D."/>
            <person name="Goncalves A.T."/>
            <person name="Escobar-Sepulveda H."/>
            <person name="Liachko I."/>
            <person name="Nelson B."/>
            <person name="Roberts S."/>
            <person name="Warren W."/>
        </authorList>
    </citation>
    <scope>NUCLEOTIDE SEQUENCE</scope>
    <source>
        <tissue evidence="15">Whole tissue</tissue>
    </source>
</reference>
<comment type="subunit">
    <text evidence="11">Component of the MCM2-7 complex.</text>
</comment>
<dbReference type="Gene3D" id="3.30.1640.10">
    <property type="entry name" value="mini-chromosome maintenance (MCM) complex, chain A, domain 1"/>
    <property type="match status" value="1"/>
</dbReference>
<sequence>MDVSGVNAPSGGSVSRVPDPVGERCKKLFMDYITEEKIDVRELLQPERNTLSISLKDLESFNQHFSAQISEDYYRLYPFLCSGLKEVVLRSAGKAGSSLLAQAKEFFISLNQVDSITKIRELNSIKIGSLARISGQVVRTHPIHPELVSGTFICLDCSSEVPDVAQQFKYTLPAICSNPVCNNRTRFSLSVEKSQFVDFQKVRIQEIQSELPRGCIPRSLEIILRAEAVESTQPGDRCDFTGTLIVVPDVGSMSIPGVTRADPSSRGRNDDEGLRGLKSLGVRDLHYRLSFLACSVQSSGAEGFTDVHNNPTQGGDEELTPK</sequence>
<evidence type="ECO:0000256" key="10">
    <source>
        <dbReference type="ARBA" id="ARBA00048432"/>
    </source>
</evidence>
<proteinExistence type="inferred from homology"/>
<dbReference type="AlphaFoldDB" id="A0A7T8GLB7"/>